<evidence type="ECO:0000256" key="3">
    <source>
        <dbReference type="ARBA" id="ARBA00012954"/>
    </source>
</evidence>
<comment type="pathway">
    <text evidence="1">Nucleotide-sugar biosynthesis; UDP-alpha-D-glucuronate biosynthesis; UDP-alpha-D-glucuronate from UDP-alpha-D-glucose: step 1/1.</text>
</comment>
<evidence type="ECO:0000256" key="6">
    <source>
        <dbReference type="ARBA" id="ARBA00023027"/>
    </source>
</evidence>
<evidence type="ECO:0000313" key="13">
    <source>
        <dbReference type="EMBL" id="XCG52448.1"/>
    </source>
</evidence>
<evidence type="ECO:0000256" key="9">
    <source>
        <dbReference type="PIRSR" id="PIRSR500134-1"/>
    </source>
</evidence>
<dbReference type="InterPro" id="IPR017476">
    <property type="entry name" value="UDP-Glc/GDP-Man"/>
</dbReference>
<dbReference type="PIRSF" id="PIRSF500134">
    <property type="entry name" value="UDPglc_DH_bac"/>
    <property type="match status" value="1"/>
</dbReference>
<dbReference type="Gene3D" id="3.40.50.720">
    <property type="entry name" value="NAD(P)-binding Rossmann-like Domain"/>
    <property type="match status" value="2"/>
</dbReference>
<feature type="binding site" evidence="11">
    <location>
        <position position="122"/>
    </location>
    <ligand>
        <name>NAD(+)</name>
        <dbReference type="ChEBI" id="CHEBI:57540"/>
    </ligand>
</feature>
<accession>A0AAU8D026</accession>
<dbReference type="EMBL" id="CP159256">
    <property type="protein sequence ID" value="XCG52448.1"/>
    <property type="molecule type" value="Genomic_DNA"/>
</dbReference>
<feature type="binding site" evidence="10">
    <location>
        <begin position="252"/>
        <end position="256"/>
    </location>
    <ligand>
        <name>substrate</name>
    </ligand>
</feature>
<dbReference type="Pfam" id="PF03720">
    <property type="entry name" value="UDPG_MGDP_dh_C"/>
    <property type="match status" value="1"/>
</dbReference>
<dbReference type="EC" id="1.1.1.22" evidence="3 8"/>
<dbReference type="GO" id="GO:0000271">
    <property type="term" value="P:polysaccharide biosynthetic process"/>
    <property type="evidence" value="ECO:0007669"/>
    <property type="project" value="InterPro"/>
</dbReference>
<evidence type="ECO:0000256" key="5">
    <source>
        <dbReference type="ARBA" id="ARBA00023002"/>
    </source>
</evidence>
<dbReference type="GO" id="GO:0003979">
    <property type="term" value="F:UDP-glucose 6-dehydrogenase activity"/>
    <property type="evidence" value="ECO:0007669"/>
    <property type="project" value="UniProtKB-EC"/>
</dbReference>
<feature type="binding site" evidence="10">
    <location>
        <position position="324"/>
    </location>
    <ligand>
        <name>substrate</name>
    </ligand>
</feature>
<dbReference type="PANTHER" id="PTHR43750">
    <property type="entry name" value="UDP-GLUCOSE 6-DEHYDROGENASE TUAD"/>
    <property type="match status" value="1"/>
</dbReference>
<keyword evidence="5 8" id="KW-0560">Oxidoreductase</keyword>
<dbReference type="Gene3D" id="1.20.5.100">
    <property type="entry name" value="Cytochrome c1, transmembrane anchor, C-terminal"/>
    <property type="match status" value="1"/>
</dbReference>
<evidence type="ECO:0000256" key="1">
    <source>
        <dbReference type="ARBA" id="ARBA00004701"/>
    </source>
</evidence>
<keyword evidence="6 8" id="KW-0520">NAD</keyword>
<dbReference type="InterPro" id="IPR028357">
    <property type="entry name" value="UDPglc_DH_bac"/>
</dbReference>
<dbReference type="GO" id="GO:0051287">
    <property type="term" value="F:NAD binding"/>
    <property type="evidence" value="ECO:0007669"/>
    <property type="project" value="InterPro"/>
</dbReference>
<dbReference type="InterPro" id="IPR001732">
    <property type="entry name" value="UDP-Glc/GDP-Man_DH_N"/>
</dbReference>
<feature type="binding site" evidence="11">
    <location>
        <position position="30"/>
    </location>
    <ligand>
        <name>NAD(+)</name>
        <dbReference type="ChEBI" id="CHEBI:57540"/>
    </ligand>
</feature>
<gene>
    <name evidence="13" type="ORF">ABVK50_30375</name>
</gene>
<geneLocation type="plasmid" evidence="13">
    <name>pMk2240A</name>
</geneLocation>
<dbReference type="SMART" id="SM00984">
    <property type="entry name" value="UDPG_MGDP_dh_C"/>
    <property type="match status" value="1"/>
</dbReference>
<dbReference type="InterPro" id="IPR008927">
    <property type="entry name" value="6-PGluconate_DH-like_C_sf"/>
</dbReference>
<dbReference type="InterPro" id="IPR014027">
    <property type="entry name" value="UDP-Glc/GDP-Man_DH_C"/>
</dbReference>
<feature type="active site" description="Nucleophile" evidence="9">
    <location>
        <position position="263"/>
    </location>
</feature>
<feature type="binding site" evidence="10">
    <location>
        <position position="207"/>
    </location>
    <ligand>
        <name>substrate</name>
    </ligand>
</feature>
<evidence type="ECO:0000256" key="7">
    <source>
        <dbReference type="ARBA" id="ARBA00047473"/>
    </source>
</evidence>
<dbReference type="Pfam" id="PF03721">
    <property type="entry name" value="UDPG_MGDP_dh_N"/>
    <property type="match status" value="1"/>
</dbReference>
<dbReference type="InterPro" id="IPR036220">
    <property type="entry name" value="UDP-Glc/GDP-Man_DH_C_sf"/>
</dbReference>
<dbReference type="SUPFAM" id="SSF51735">
    <property type="entry name" value="NAD(P)-binding Rossmann-fold domains"/>
    <property type="match status" value="1"/>
</dbReference>
<feature type="binding site" evidence="10">
    <location>
        <position position="260"/>
    </location>
    <ligand>
        <name>substrate</name>
    </ligand>
</feature>
<evidence type="ECO:0000256" key="2">
    <source>
        <dbReference type="ARBA" id="ARBA00006601"/>
    </source>
</evidence>
<organism evidence="13">
    <name type="scientific">Mesorhizobium sp. WSM2240</name>
    <dbReference type="NCBI Taxonomy" id="3228851"/>
    <lineage>
        <taxon>Bacteria</taxon>
        <taxon>Pseudomonadati</taxon>
        <taxon>Pseudomonadota</taxon>
        <taxon>Alphaproteobacteria</taxon>
        <taxon>Hyphomicrobiales</taxon>
        <taxon>Phyllobacteriaceae</taxon>
        <taxon>Mesorhizobium</taxon>
    </lineage>
</organism>
<feature type="binding site" evidence="11">
    <location>
        <position position="86"/>
    </location>
    <ligand>
        <name>NAD(+)</name>
        <dbReference type="ChEBI" id="CHEBI:57540"/>
    </ligand>
</feature>
<evidence type="ECO:0000256" key="11">
    <source>
        <dbReference type="PIRSR" id="PIRSR500134-3"/>
    </source>
</evidence>
<comment type="catalytic activity">
    <reaction evidence="7 8">
        <text>UDP-alpha-D-glucose + 2 NAD(+) + H2O = UDP-alpha-D-glucuronate + 2 NADH + 3 H(+)</text>
        <dbReference type="Rhea" id="RHEA:23596"/>
        <dbReference type="ChEBI" id="CHEBI:15377"/>
        <dbReference type="ChEBI" id="CHEBI:15378"/>
        <dbReference type="ChEBI" id="CHEBI:57540"/>
        <dbReference type="ChEBI" id="CHEBI:57945"/>
        <dbReference type="ChEBI" id="CHEBI:58052"/>
        <dbReference type="ChEBI" id="CHEBI:58885"/>
        <dbReference type="EC" id="1.1.1.22"/>
    </reaction>
</comment>
<feature type="binding site" evidence="11">
    <location>
        <position position="331"/>
    </location>
    <ligand>
        <name>NAD(+)</name>
        <dbReference type="ChEBI" id="CHEBI:57540"/>
    </ligand>
</feature>
<dbReference type="SUPFAM" id="SSF48179">
    <property type="entry name" value="6-phosphogluconate dehydrogenase C-terminal domain-like"/>
    <property type="match status" value="1"/>
</dbReference>
<dbReference type="SUPFAM" id="SSF52413">
    <property type="entry name" value="UDP-glucose/GDP-mannose dehydrogenase C-terminal domain"/>
    <property type="match status" value="1"/>
</dbReference>
<reference evidence="13" key="1">
    <citation type="submission" date="2024-06" db="EMBL/GenBank/DDBJ databases">
        <title>Mesorhizobium karijinii sp. nov., a symbiont of the iconic Swainsona formosa from arid Australia.</title>
        <authorList>
            <person name="Hill Y.J."/>
            <person name="Watkin E.L.J."/>
            <person name="O'Hara G.W."/>
            <person name="Terpolilli J."/>
            <person name="Tye M.L."/>
            <person name="Kohlmeier M.G."/>
        </authorList>
    </citation>
    <scope>NUCLEOTIDE SEQUENCE</scope>
    <source>
        <strain evidence="13">WSM2240</strain>
        <plasmid evidence="13">pMk2240A</plasmid>
    </source>
</reference>
<dbReference type="NCBIfam" id="TIGR03026">
    <property type="entry name" value="NDP-sugDHase"/>
    <property type="match status" value="1"/>
</dbReference>
<feature type="binding site" evidence="11">
    <location>
        <position position="266"/>
    </location>
    <ligand>
        <name>NAD(+)</name>
        <dbReference type="ChEBI" id="CHEBI:57540"/>
    </ligand>
</feature>
<protein>
    <recommendedName>
        <fullName evidence="4 8">UDP-glucose 6-dehydrogenase</fullName>
        <ecNumber evidence="3 8">1.1.1.22</ecNumber>
    </recommendedName>
</protein>
<dbReference type="InterPro" id="IPR036291">
    <property type="entry name" value="NAD(P)-bd_dom_sf"/>
</dbReference>
<dbReference type="RefSeq" id="WP_353646650.1">
    <property type="nucleotide sequence ID" value="NZ_CP159256.1"/>
</dbReference>
<feature type="binding site" evidence="11">
    <location>
        <position position="155"/>
    </location>
    <ligand>
        <name>NAD(+)</name>
        <dbReference type="ChEBI" id="CHEBI:57540"/>
    </ligand>
</feature>
<dbReference type="InterPro" id="IPR014026">
    <property type="entry name" value="UDP-Glc/GDP-Man_DH_dimer"/>
</dbReference>
<evidence type="ECO:0000259" key="12">
    <source>
        <dbReference type="SMART" id="SM00984"/>
    </source>
</evidence>
<comment type="similarity">
    <text evidence="2 8">Belongs to the UDP-glucose/GDP-mannose dehydrogenase family.</text>
</comment>
<proteinExistence type="inferred from homology"/>
<feature type="binding site" evidence="10">
    <location>
        <begin position="152"/>
        <end position="155"/>
    </location>
    <ligand>
        <name>substrate</name>
    </ligand>
</feature>
<evidence type="ECO:0000256" key="8">
    <source>
        <dbReference type="PIRNR" id="PIRNR000124"/>
    </source>
</evidence>
<name>A0AAU8D026_9HYPH</name>
<feature type="domain" description="UDP-glucose/GDP-mannose dehydrogenase C-terminal" evidence="12">
    <location>
        <begin position="317"/>
        <end position="418"/>
    </location>
</feature>
<sequence>MNIVVVGAGYVGLVTSACLAEIGHCITCVDQDAARIASLKEGQVPIFEPGLDQLVEAGRSAHRLTFSTDLSVAIKDADAVFMAVGTPARKTDGRADVSNVVEAARQIAKACRSRLVVIVKSTVPVGTCDRIERTIREINPALDFSVVSNPEFLREGMAISDFQQPDRVIIGLEHSRDKSILRQIYSTYEFRGIPIIYTSRRTAELTKYAANAFLAMKVAFTNEMADLCDLSGADVSDLTLGIGLDHRVGPHFFAPGPGFGGSCFPKDTVALIRTAQDLAGEARIVEAVIAANDRRKRTMALKVVTACGGSVVGKTIALLGLTFKKNTDDVRDSPSLAIAEALVDLGAIVRGYDPQGMRKARAQIHSIDFAEDLWAACSEADAVVIATDWDAFRDLDLARLRATLKRPVICDLRNVINPIAALDHGFSYVGVGRGSVRPNHDRPFRRAVSVRAGG</sequence>
<dbReference type="AlphaFoldDB" id="A0AAU8D026"/>
<dbReference type="PANTHER" id="PTHR43750:SF3">
    <property type="entry name" value="UDP-GLUCOSE 6-DEHYDROGENASE TUAD"/>
    <property type="match status" value="1"/>
</dbReference>
<keyword evidence="13" id="KW-0614">Plasmid</keyword>
<feature type="binding site" evidence="11">
    <location>
        <position position="35"/>
    </location>
    <ligand>
        <name>NAD(+)</name>
        <dbReference type="ChEBI" id="CHEBI:57540"/>
    </ligand>
</feature>
<evidence type="ECO:0000256" key="10">
    <source>
        <dbReference type="PIRSR" id="PIRSR500134-2"/>
    </source>
</evidence>
<dbReference type="PIRSF" id="PIRSF000124">
    <property type="entry name" value="UDPglc_GDPman_dh"/>
    <property type="match status" value="1"/>
</dbReference>
<dbReference type="Pfam" id="PF00984">
    <property type="entry name" value="UDPG_MGDP_dh"/>
    <property type="match status" value="1"/>
</dbReference>
<evidence type="ECO:0000256" key="4">
    <source>
        <dbReference type="ARBA" id="ARBA00015132"/>
    </source>
</evidence>